<dbReference type="GO" id="GO:0005886">
    <property type="term" value="C:plasma membrane"/>
    <property type="evidence" value="ECO:0007669"/>
    <property type="project" value="UniProtKB-SubCell"/>
</dbReference>
<feature type="transmembrane region" description="Helical" evidence="11">
    <location>
        <begin position="39"/>
        <end position="60"/>
    </location>
</feature>
<dbReference type="InterPro" id="IPR027417">
    <property type="entry name" value="P-loop_NTPase"/>
</dbReference>
<dbReference type="InterPro" id="IPR036640">
    <property type="entry name" value="ABC1_TM_sf"/>
</dbReference>
<dbReference type="CDD" id="cd18579">
    <property type="entry name" value="ABC_6TM_ABCC_D1"/>
    <property type="match status" value="1"/>
</dbReference>
<keyword evidence="8 11" id="KW-1133">Transmembrane helix</keyword>
<feature type="transmembrane region" description="Helical" evidence="11">
    <location>
        <begin position="1033"/>
        <end position="1054"/>
    </location>
</feature>
<dbReference type="Pfam" id="PF00005">
    <property type="entry name" value="ABC_tran"/>
    <property type="match status" value="2"/>
</dbReference>
<feature type="transmembrane region" description="Helical" evidence="11">
    <location>
        <begin position="1144"/>
        <end position="1167"/>
    </location>
</feature>
<evidence type="ECO:0008006" key="16">
    <source>
        <dbReference type="Google" id="ProtNLM"/>
    </source>
</evidence>
<feature type="transmembrane region" description="Helical" evidence="11">
    <location>
        <begin position="136"/>
        <end position="157"/>
    </location>
</feature>
<reference evidence="14 15" key="1">
    <citation type="submission" date="2017-10" db="EMBL/GenBank/DDBJ databases">
        <title>Comparative genomics in systemic dimorphic fungi from Ajellomycetaceae.</title>
        <authorList>
            <person name="Munoz J.F."/>
            <person name="Mcewen J.G."/>
            <person name="Clay O.K."/>
            <person name="Cuomo C.A."/>
        </authorList>
    </citation>
    <scope>NUCLEOTIDE SEQUENCE [LARGE SCALE GENOMIC DNA]</scope>
    <source>
        <strain evidence="14 15">UAMH5409</strain>
    </source>
</reference>
<dbReference type="FunFam" id="1.20.1560.10:FF:000055">
    <property type="entry name" value="ABC multidrug transporter (Eurofung)"/>
    <property type="match status" value="1"/>
</dbReference>
<dbReference type="InterPro" id="IPR003593">
    <property type="entry name" value="AAA+_ATPase"/>
</dbReference>
<dbReference type="PROSITE" id="PS00211">
    <property type="entry name" value="ABC_TRANSPORTER_1"/>
    <property type="match status" value="2"/>
</dbReference>
<dbReference type="CDD" id="cd03250">
    <property type="entry name" value="ABCC_MRP_domain1"/>
    <property type="match status" value="1"/>
</dbReference>
<feature type="transmembrane region" description="Helical" evidence="11">
    <location>
        <begin position="72"/>
        <end position="93"/>
    </location>
</feature>
<feature type="transmembrane region" description="Helical" evidence="11">
    <location>
        <begin position="961"/>
        <end position="983"/>
    </location>
</feature>
<organism evidence="14 15">
    <name type="scientific">Helicocarpus griseus UAMH5409</name>
    <dbReference type="NCBI Taxonomy" id="1447875"/>
    <lineage>
        <taxon>Eukaryota</taxon>
        <taxon>Fungi</taxon>
        <taxon>Dikarya</taxon>
        <taxon>Ascomycota</taxon>
        <taxon>Pezizomycotina</taxon>
        <taxon>Eurotiomycetes</taxon>
        <taxon>Eurotiomycetidae</taxon>
        <taxon>Onygenales</taxon>
        <taxon>Ajellomycetaceae</taxon>
        <taxon>Helicocarpus</taxon>
    </lineage>
</organism>
<feature type="domain" description="ABC transporter" evidence="12">
    <location>
        <begin position="632"/>
        <end position="860"/>
    </location>
</feature>
<evidence type="ECO:0000259" key="13">
    <source>
        <dbReference type="PROSITE" id="PS50929"/>
    </source>
</evidence>
<evidence type="ECO:0000256" key="4">
    <source>
        <dbReference type="ARBA" id="ARBA00022475"/>
    </source>
</evidence>
<keyword evidence="7" id="KW-0067">ATP-binding</keyword>
<feature type="transmembrane region" description="Helical" evidence="11">
    <location>
        <begin position="163"/>
        <end position="184"/>
    </location>
</feature>
<evidence type="ECO:0000256" key="8">
    <source>
        <dbReference type="ARBA" id="ARBA00022989"/>
    </source>
</evidence>
<feature type="transmembrane region" description="Helical" evidence="11">
    <location>
        <begin position="492"/>
        <end position="518"/>
    </location>
</feature>
<name>A0A2B7Y9B8_9EURO</name>
<proteinExistence type="inferred from homology"/>
<dbReference type="PROSITE" id="PS50893">
    <property type="entry name" value="ABC_TRANSPORTER_2"/>
    <property type="match status" value="2"/>
</dbReference>
<dbReference type="SMART" id="SM00382">
    <property type="entry name" value="AAA"/>
    <property type="match status" value="2"/>
</dbReference>
<dbReference type="OrthoDB" id="6500128at2759"/>
<dbReference type="CDD" id="cd03244">
    <property type="entry name" value="ABCC_MRP_domain2"/>
    <property type="match status" value="1"/>
</dbReference>
<dbReference type="InterPro" id="IPR050173">
    <property type="entry name" value="ABC_transporter_C-like"/>
</dbReference>
<evidence type="ECO:0000256" key="10">
    <source>
        <dbReference type="ARBA" id="ARBA00023180"/>
    </source>
</evidence>
<comment type="subcellular location">
    <subcellularLocation>
        <location evidence="1">Cell membrane</location>
        <topology evidence="1">Multi-pass membrane protein</topology>
    </subcellularLocation>
</comment>
<comment type="similarity">
    <text evidence="2">Belongs to the ABC transporter superfamily. ABCC family. Conjugate transporter (TC 3.A.1.208) subfamily.</text>
</comment>
<dbReference type="PROSITE" id="PS50929">
    <property type="entry name" value="ABC_TM1F"/>
    <property type="match status" value="2"/>
</dbReference>
<dbReference type="Gene3D" id="3.40.50.300">
    <property type="entry name" value="P-loop containing nucleotide triphosphate hydrolases"/>
    <property type="match status" value="2"/>
</dbReference>
<feature type="domain" description="ABC transmembrane type-1" evidence="13">
    <location>
        <begin position="281"/>
        <end position="558"/>
    </location>
</feature>
<feature type="transmembrane region" description="Helical" evidence="11">
    <location>
        <begin position="1060"/>
        <end position="1080"/>
    </location>
</feature>
<feature type="transmembrane region" description="Helical" evidence="11">
    <location>
        <begin position="314"/>
        <end position="334"/>
    </location>
</feature>
<dbReference type="FunFam" id="3.40.50.300:FF:001854">
    <property type="entry name" value="ABC multidrug transporter (Eurofung)"/>
    <property type="match status" value="1"/>
</dbReference>
<dbReference type="GO" id="GO:0016887">
    <property type="term" value="F:ATP hydrolysis activity"/>
    <property type="evidence" value="ECO:0007669"/>
    <property type="project" value="InterPro"/>
</dbReference>
<comment type="caution">
    <text evidence="14">The sequence shown here is derived from an EMBL/GenBank/DDBJ whole genome shotgun (WGS) entry which is preliminary data.</text>
</comment>
<dbReference type="InterPro" id="IPR044726">
    <property type="entry name" value="ABCC_6TM_D2"/>
</dbReference>
<dbReference type="InterPro" id="IPR044746">
    <property type="entry name" value="ABCC_6TM_D1"/>
</dbReference>
<feature type="domain" description="ABC transporter" evidence="12">
    <location>
        <begin position="1239"/>
        <end position="1469"/>
    </location>
</feature>
<dbReference type="Gene3D" id="1.20.1560.10">
    <property type="entry name" value="ABC transporter type 1, transmembrane domain"/>
    <property type="match status" value="2"/>
</dbReference>
<dbReference type="InterPro" id="IPR003439">
    <property type="entry name" value="ABC_transporter-like_ATP-bd"/>
</dbReference>
<feature type="transmembrane region" description="Helical" evidence="11">
    <location>
        <begin position="415"/>
        <end position="435"/>
    </location>
</feature>
<evidence type="ECO:0000259" key="12">
    <source>
        <dbReference type="PROSITE" id="PS50893"/>
    </source>
</evidence>
<keyword evidence="15" id="KW-1185">Reference proteome</keyword>
<dbReference type="Pfam" id="PF00664">
    <property type="entry name" value="ABC_membrane"/>
    <property type="match status" value="1"/>
</dbReference>
<dbReference type="Proteomes" id="UP000223968">
    <property type="component" value="Unassembled WGS sequence"/>
</dbReference>
<dbReference type="PANTHER" id="PTHR24223:SF269">
    <property type="entry name" value="ABC MULTIDRUG TRANSPORTER (EUROFUNG)-RELATED"/>
    <property type="match status" value="1"/>
</dbReference>
<dbReference type="InterPro" id="IPR011527">
    <property type="entry name" value="ABC1_TM_dom"/>
</dbReference>
<dbReference type="GO" id="GO:0140359">
    <property type="term" value="F:ABC-type transporter activity"/>
    <property type="evidence" value="ECO:0007669"/>
    <property type="project" value="InterPro"/>
</dbReference>
<dbReference type="InterPro" id="IPR056227">
    <property type="entry name" value="TMD0_ABC"/>
</dbReference>
<keyword evidence="3" id="KW-0813">Transport</keyword>
<evidence type="ECO:0000313" key="15">
    <source>
        <dbReference type="Proteomes" id="UP000223968"/>
    </source>
</evidence>
<sequence length="1474" mass="163412">MGAEMSPSLQCQQIDNTLGPHASYCRGGFDFTLLFEESILTIAPLALLLFISPLRILYLVKKEKKVIGGPLLLSKIVAITIFSIFQLALVVLWSKEAAIKTRASVATAALNFIGSIVLAVLSYIEHIHSVKPSILLNSYVLCSLIFDAARTRTLWLMRDGQNIPILLTISLAIKAVILFLEAATKRKLLYRPFKAYPPEATSGLYSRGLFWWLNSLFLKGFRQLLLLDDLFELDKHLHSEYLRQILVPALEKVRQWKAHTLLSETLKAFKWPLLCGILPRLALIGFTFCQPFLIDRAVELSLQPVNNETTNAGYGLIGAYAIVYSGIALTTGQYQHHTFRAITMMRGGLVSLIYNKTASLGINAVEPGSSVTLMNTDMERISAGFQFTHDLWANLIEIALATYLLYLQLGPVCAIPLAVAILSIFASAILSGFVVQKQKLWLEAIERRIAVTTAMLGSMKSVKLCGLSEPLSTSVQSLRVIELQISEGFRKLLIWALGFTYISPVGAPILTFTAFAVMVRQRNDDAVNTTRVFTSLSLFVLIATPLGSFIMALTSFMGAVGCFERIQTFLNIEKRVDSRIQALETTDKRGSEKSVKSTEEKVYSASNSITLGSKASSLPDCVNSVLPDGSVVSICNASFSWDKEKDPTLTDISMTINREKLTAIIGPVGCGKSTLLQAILGEVHVLGGTILVQPSEYAYCQQTPWLMNGTIQESILGVSNFDQKWYDAVIHACALEEDFRQLPRGDRSHIGSKGISLSGGQSQRIALARAVYAKKSIMVLDDVLRGLDADTENHIFNNLFGREGLLRKYPTTIIFTTSASNRLPYADHIVVLDNRGKIIEQGSFDDLNTIEGYVSSFTLSSAQWNSTAGEKNERTEERKESILHASDPMNTLDSSAAEASRRTGDTTIYLHYAKSVGRFLVILFAIALTLFAFTFTFPTMWVKWWAEANAERPNQRLDFYLGIYGMLGGASLLFLVISCWLVIITMVPKSGEFFHWTLLKKVIDAPMSFFSSTDTGVTLNRFSQDLQLIDMELPVAALNTSAAFIICIAQLVLIAVASKYAAIAFPFGLLAFYFIQKFYLFTSRQLRFMDIEAKAPLYEQFVELLSGLATVRAFGWESQLEQRNRKLLDISQKPFYLLWAVQRWLTVVLDLVVAATAVLLMILVVKLRGTMSAGYVGVALVNVITFNQGIKLLITYWTMLETHIGAIARVQNFKDNTPSENQPTECKEPPSDWPTNGAIEFRDVSAAYRISEPVLKNISLSIEAGQRIAICGRTGSGKSSMILAMFRMMEEMSGTITVDGLDISAIPRKDVRSRLICVPQDAYLFSGTVRQNVDPTGSASDEVIKGALTKVQLWEAINTEGGLDTEVNDTFLSHGQRQLFCLARALLRTSKVIVFDEGTSSVDEKTDDLIQRLICEEFKHRTIIMIAHKLDSILDFDKVAVLSGGLLVEFDSPQTLLATDSSAFYKLYNTYANN</sequence>
<dbReference type="Pfam" id="PF24357">
    <property type="entry name" value="TMD0_ABC"/>
    <property type="match status" value="1"/>
</dbReference>
<feature type="transmembrane region" description="Helical" evidence="11">
    <location>
        <begin position="919"/>
        <end position="941"/>
    </location>
</feature>
<dbReference type="InterPro" id="IPR017871">
    <property type="entry name" value="ABC_transporter-like_CS"/>
</dbReference>
<dbReference type="FunFam" id="1.20.1560.10:FF:000066">
    <property type="entry name" value="ABC multidrug transporter (Eurofung)"/>
    <property type="match status" value="1"/>
</dbReference>
<dbReference type="GO" id="GO:0005524">
    <property type="term" value="F:ATP binding"/>
    <property type="evidence" value="ECO:0007669"/>
    <property type="project" value="UniProtKB-KW"/>
</dbReference>
<protein>
    <recommendedName>
        <fullName evidence="16">ABC transporter</fullName>
    </recommendedName>
</protein>
<gene>
    <name evidence="14" type="ORF">AJ79_00994</name>
</gene>
<dbReference type="SUPFAM" id="SSF90123">
    <property type="entry name" value="ABC transporter transmembrane region"/>
    <property type="match status" value="2"/>
</dbReference>
<feature type="domain" description="ABC transmembrane type-1" evidence="13">
    <location>
        <begin position="922"/>
        <end position="1202"/>
    </location>
</feature>
<accession>A0A2B7Y9B8</accession>
<evidence type="ECO:0000256" key="9">
    <source>
        <dbReference type="ARBA" id="ARBA00023136"/>
    </source>
</evidence>
<dbReference type="STRING" id="1447875.A0A2B7Y9B8"/>
<keyword evidence="10" id="KW-0325">Glycoprotein</keyword>
<dbReference type="PANTHER" id="PTHR24223">
    <property type="entry name" value="ATP-BINDING CASSETTE SUB-FAMILY C"/>
    <property type="match status" value="1"/>
</dbReference>
<evidence type="ECO:0000256" key="6">
    <source>
        <dbReference type="ARBA" id="ARBA00022741"/>
    </source>
</evidence>
<evidence type="ECO:0000256" key="11">
    <source>
        <dbReference type="SAM" id="Phobius"/>
    </source>
</evidence>
<keyword evidence="5 11" id="KW-0812">Transmembrane</keyword>
<dbReference type="EMBL" id="PDNB01000009">
    <property type="protein sequence ID" value="PGH17633.1"/>
    <property type="molecule type" value="Genomic_DNA"/>
</dbReference>
<feature type="transmembrane region" description="Helical" evidence="11">
    <location>
        <begin position="105"/>
        <end position="124"/>
    </location>
</feature>
<feature type="transmembrane region" description="Helical" evidence="11">
    <location>
        <begin position="538"/>
        <end position="563"/>
    </location>
</feature>
<dbReference type="FunFam" id="3.40.50.300:FF:000838">
    <property type="entry name" value="ABC multidrug transporter (Eurofung)"/>
    <property type="match status" value="1"/>
</dbReference>
<evidence type="ECO:0000256" key="3">
    <source>
        <dbReference type="ARBA" id="ARBA00022448"/>
    </source>
</evidence>
<keyword evidence="9 11" id="KW-0472">Membrane</keyword>
<evidence type="ECO:0000313" key="14">
    <source>
        <dbReference type="EMBL" id="PGH17633.1"/>
    </source>
</evidence>
<evidence type="ECO:0000256" key="5">
    <source>
        <dbReference type="ARBA" id="ARBA00022692"/>
    </source>
</evidence>
<evidence type="ECO:0000256" key="2">
    <source>
        <dbReference type="ARBA" id="ARBA00009726"/>
    </source>
</evidence>
<keyword evidence="6" id="KW-0547">Nucleotide-binding</keyword>
<evidence type="ECO:0000256" key="1">
    <source>
        <dbReference type="ARBA" id="ARBA00004651"/>
    </source>
</evidence>
<feature type="transmembrane region" description="Helical" evidence="11">
    <location>
        <begin position="1173"/>
        <end position="1194"/>
    </location>
</feature>
<evidence type="ECO:0000256" key="7">
    <source>
        <dbReference type="ARBA" id="ARBA00022840"/>
    </source>
</evidence>
<feature type="transmembrane region" description="Helical" evidence="11">
    <location>
        <begin position="271"/>
        <end position="294"/>
    </location>
</feature>
<dbReference type="CDD" id="cd18580">
    <property type="entry name" value="ABC_6TM_ABCC_D2"/>
    <property type="match status" value="1"/>
</dbReference>
<keyword evidence="4" id="KW-1003">Cell membrane</keyword>
<dbReference type="SUPFAM" id="SSF52540">
    <property type="entry name" value="P-loop containing nucleoside triphosphate hydrolases"/>
    <property type="match status" value="2"/>
</dbReference>